<proteinExistence type="predicted"/>
<sequence>MLTCKTAYLSSTDLIAQHNEHRRLFRHIKIRAPYTDTAYLIQTLVDYTLGIAAHPEIARYARTLTVAQDGEQKSLELDEIGDNRDAPRYTNAGLEWIRKQDSGRTRSAGAGLLFEAVVDSPWFRAAGVDTTAWFGRVRQFKSLVGIDDGSQSQRDYSMSDDASWEERDMMKAEMEVAVMQLVVLLFTQLDKLQTLILRRKADLSADPGIASDQLRDSQRVLELMVARIEDDDISRTMGSHKLAEAGHITEDVTTSHTKASVLALRACGHLTSPLNNLREVRTDIEKRPENFMATRALDAVFASSRVRNVFATCLIADEEEPAGEYHGPSPSSALLKSVQPYSGIERLELYGSALGPAGIAGLVHRMPFLKVLRCMHEPKTTGFYGSAAAGSEWDLDGFLKAVATARPVMPYASPVPQTLGDSITDLGIALPLENYPYTTAVWSLHNFTALKRLEVGAWVFIGPNPASGERLGHLKPSPPRPGFEKWDRKKDGQIPKLVDVLPPSIEEVFIELEGHCDIWRRLFQGFAAERAEKLPSLKRCAVWGDLENFDYRTDTQEGYNLRETAAIAELEGQGVEYMKDGPHQHFWITEFENRAIEDPLSH</sequence>
<gene>
    <name evidence="1" type="ORF">B0I36DRAFT_326409</name>
</gene>
<reference evidence="1" key="1">
    <citation type="journal article" date="2021" name="Nat. Commun.">
        <title>Genetic determinants of endophytism in the Arabidopsis root mycobiome.</title>
        <authorList>
            <person name="Mesny F."/>
            <person name="Miyauchi S."/>
            <person name="Thiergart T."/>
            <person name="Pickel B."/>
            <person name="Atanasova L."/>
            <person name="Karlsson M."/>
            <person name="Huettel B."/>
            <person name="Barry K.W."/>
            <person name="Haridas S."/>
            <person name="Chen C."/>
            <person name="Bauer D."/>
            <person name="Andreopoulos W."/>
            <person name="Pangilinan J."/>
            <person name="LaButti K."/>
            <person name="Riley R."/>
            <person name="Lipzen A."/>
            <person name="Clum A."/>
            <person name="Drula E."/>
            <person name="Henrissat B."/>
            <person name="Kohler A."/>
            <person name="Grigoriev I.V."/>
            <person name="Martin F.M."/>
            <person name="Hacquard S."/>
        </authorList>
    </citation>
    <scope>NUCLEOTIDE SEQUENCE</scope>
    <source>
        <strain evidence="1">MPI-CAGE-CH-0230</strain>
    </source>
</reference>
<protein>
    <submittedName>
        <fullName evidence="1">Uncharacterized protein</fullName>
    </submittedName>
</protein>
<dbReference type="OrthoDB" id="5421601at2759"/>
<keyword evidence="2" id="KW-1185">Reference proteome</keyword>
<comment type="caution">
    <text evidence="1">The sequence shown here is derived from an EMBL/GenBank/DDBJ whole genome shotgun (WGS) entry which is preliminary data.</text>
</comment>
<evidence type="ECO:0000313" key="2">
    <source>
        <dbReference type="Proteomes" id="UP000756346"/>
    </source>
</evidence>
<dbReference type="EMBL" id="JAGTJQ010000006">
    <property type="protein sequence ID" value="KAH7029833.1"/>
    <property type="molecule type" value="Genomic_DNA"/>
</dbReference>
<dbReference type="GeneID" id="70183887"/>
<dbReference type="RefSeq" id="XP_046012121.1">
    <property type="nucleotide sequence ID" value="XM_046154341.1"/>
</dbReference>
<accession>A0A9P8Y7J3</accession>
<dbReference type="AlphaFoldDB" id="A0A9P8Y7J3"/>
<organism evidence="1 2">
    <name type="scientific">Microdochium trichocladiopsis</name>
    <dbReference type="NCBI Taxonomy" id="1682393"/>
    <lineage>
        <taxon>Eukaryota</taxon>
        <taxon>Fungi</taxon>
        <taxon>Dikarya</taxon>
        <taxon>Ascomycota</taxon>
        <taxon>Pezizomycotina</taxon>
        <taxon>Sordariomycetes</taxon>
        <taxon>Xylariomycetidae</taxon>
        <taxon>Xylariales</taxon>
        <taxon>Microdochiaceae</taxon>
        <taxon>Microdochium</taxon>
    </lineage>
</organism>
<evidence type="ECO:0000313" key="1">
    <source>
        <dbReference type="EMBL" id="KAH7029833.1"/>
    </source>
</evidence>
<dbReference type="Proteomes" id="UP000756346">
    <property type="component" value="Unassembled WGS sequence"/>
</dbReference>
<name>A0A9P8Y7J3_9PEZI</name>